<protein>
    <submittedName>
        <fullName evidence="2">Chromophore lyase</fullName>
    </submittedName>
</protein>
<dbReference type="Proteomes" id="UP000236594">
    <property type="component" value="Unassembled WGS sequence"/>
</dbReference>
<keyword evidence="3" id="KW-1185">Reference proteome</keyword>
<dbReference type="NCBIfam" id="TIGR04131">
    <property type="entry name" value="Bac_Flav_CTERM"/>
    <property type="match status" value="1"/>
</dbReference>
<comment type="caution">
    <text evidence="2">The sequence shown here is derived from an EMBL/GenBank/DDBJ whole genome shotgun (WGS) entry which is preliminary data.</text>
</comment>
<reference evidence="2 3" key="1">
    <citation type="submission" date="2018-04" db="EMBL/GenBank/DDBJ databases">
        <title>Draft Genome Sequence of Phosphate-Solubilizing Chryseobacterium sp. ISE14 that is a Biocontrol and Plant Growth-Promoting Rhizobacterium Isolated from Cucumber.</title>
        <authorList>
            <person name="Jeong J.-J."/>
            <person name="Sang M.K."/>
            <person name="Choi I.-G."/>
            <person name="Kim K.D."/>
        </authorList>
    </citation>
    <scope>NUCLEOTIDE SEQUENCE [LARGE SCALE GENOMIC DNA]</scope>
    <source>
        <strain evidence="2 3">ISE14</strain>
    </source>
</reference>
<feature type="chain" id="PRO_5016307017" evidence="1">
    <location>
        <begin position="22"/>
        <end position="701"/>
    </location>
</feature>
<dbReference type="OrthoDB" id="9765926at2"/>
<dbReference type="AlphaFoldDB" id="A0A316X3D0"/>
<dbReference type="GO" id="GO:0016829">
    <property type="term" value="F:lyase activity"/>
    <property type="evidence" value="ECO:0007669"/>
    <property type="project" value="UniProtKB-KW"/>
</dbReference>
<accession>A0A316X3D0</accession>
<dbReference type="InterPro" id="IPR026341">
    <property type="entry name" value="T9SS_type_B"/>
</dbReference>
<evidence type="ECO:0000256" key="1">
    <source>
        <dbReference type="SAM" id="SignalP"/>
    </source>
</evidence>
<proteinExistence type="predicted"/>
<keyword evidence="2" id="KW-0456">Lyase</keyword>
<feature type="signal peptide" evidence="1">
    <location>
        <begin position="1"/>
        <end position="21"/>
    </location>
</feature>
<gene>
    <name evidence="2" type="ORF">C1631_016875</name>
</gene>
<evidence type="ECO:0000313" key="3">
    <source>
        <dbReference type="Proteomes" id="UP000236594"/>
    </source>
</evidence>
<sequence>MINMKKHLLVFLFFLAQMAFAQQDCTSAIPICSDAAISLTPNGWGSVKEGQVGCLGPNGESNSIWLTFSIETAGTLTFVVTPTGPTAVGIDYDFALYGPNHNCANTGATPLRCSYAGVNSTIINPTGLDMTSTDTTEGGGGDGYVKYIDVLPGQVYHLLLNNYSPLIAPFTLTFGGTAKLLTPFDHNSTQTYQPKPFVQPGPTQNGEIPVCGKIVNYDFSTFSAQILNTNPNFIVKYYASSADSSNDANAITAPTNIDVTNTYYYAISYVDPNSPSNFLNQCREFGQIKFLDKSFTLNPATLTSCSNNNSGTALYDLTTATIGADPIHVLKYYPSMYDLNNGTNEITNPYQYVSAEGSAFVKATNQFGCTATTEITLKFFPLVTARDAELTTCFLETNPSTGLFNLNNAVVTDLGNTSSKKFFPSLIDAVDSTNEILNFANYIAPNGVVYVRVFDNRGCYTVVKITLKVTPPVRSEVLKDKIICIEDKTSLDAGPGFKSYEWSTGATTQVINNVGVGTYWVKLKTGECVTTQTVKVYPSEQPVISNVDISNNTLTVNVIGGTPDYQYSMDNITWQTTNVFSNIARGSYKLYVKDAYDCEPIVITVLVPNLINVITPNGDGVNDTIDYSAIADKQNLILTVFDRFGAKIHQADKSNGYKWDGTIAGKKIPTGTYWYSLTWNENDKKNTAFKFSGWVLVKNRE</sequence>
<dbReference type="EMBL" id="PPED02000004">
    <property type="protein sequence ID" value="PWN68372.1"/>
    <property type="molecule type" value="Genomic_DNA"/>
</dbReference>
<dbReference type="Pfam" id="PF13585">
    <property type="entry name" value="CHU_C"/>
    <property type="match status" value="1"/>
</dbReference>
<keyword evidence="1" id="KW-0732">Signal</keyword>
<evidence type="ECO:0000313" key="2">
    <source>
        <dbReference type="EMBL" id="PWN68372.1"/>
    </source>
</evidence>
<name>A0A316X3D0_9FLAO</name>
<organism evidence="2 3">
    <name type="scientific">Chryseobacterium phosphatilyticum</name>
    <dbReference type="NCBI Taxonomy" id="475075"/>
    <lineage>
        <taxon>Bacteria</taxon>
        <taxon>Pseudomonadati</taxon>
        <taxon>Bacteroidota</taxon>
        <taxon>Flavobacteriia</taxon>
        <taxon>Flavobacteriales</taxon>
        <taxon>Weeksellaceae</taxon>
        <taxon>Chryseobacterium group</taxon>
        <taxon>Chryseobacterium</taxon>
    </lineage>
</organism>